<protein>
    <submittedName>
        <fullName evidence="2">DUF72 domain-containing protein</fullName>
    </submittedName>
</protein>
<evidence type="ECO:0000313" key="2">
    <source>
        <dbReference type="EMBL" id="TQS41946.1"/>
    </source>
</evidence>
<dbReference type="EMBL" id="VIRS01000021">
    <property type="protein sequence ID" value="TQS41946.1"/>
    <property type="molecule type" value="Genomic_DNA"/>
</dbReference>
<evidence type="ECO:0000313" key="3">
    <source>
        <dbReference type="Proteomes" id="UP000317982"/>
    </source>
</evidence>
<feature type="region of interest" description="Disordered" evidence="1">
    <location>
        <begin position="265"/>
        <end position="284"/>
    </location>
</feature>
<dbReference type="InParanoid" id="A0A545AKU5"/>
<dbReference type="InterPro" id="IPR002763">
    <property type="entry name" value="DUF72"/>
</dbReference>
<dbReference type="SUPFAM" id="SSF117396">
    <property type="entry name" value="TM1631-like"/>
    <property type="match status" value="1"/>
</dbReference>
<dbReference type="OrthoDB" id="9780310at2"/>
<evidence type="ECO:0000256" key="1">
    <source>
        <dbReference type="SAM" id="MobiDB-lite"/>
    </source>
</evidence>
<dbReference type="Gene3D" id="3.20.20.410">
    <property type="entry name" value="Protein of unknown function UPF0759"/>
    <property type="match status" value="1"/>
</dbReference>
<organism evidence="2 3">
    <name type="scientific">Cryptosporangium phraense</name>
    <dbReference type="NCBI Taxonomy" id="2593070"/>
    <lineage>
        <taxon>Bacteria</taxon>
        <taxon>Bacillati</taxon>
        <taxon>Actinomycetota</taxon>
        <taxon>Actinomycetes</taxon>
        <taxon>Cryptosporangiales</taxon>
        <taxon>Cryptosporangiaceae</taxon>
        <taxon>Cryptosporangium</taxon>
    </lineage>
</organism>
<dbReference type="InterPro" id="IPR036520">
    <property type="entry name" value="UPF0759_sf"/>
</dbReference>
<dbReference type="PANTHER" id="PTHR30348">
    <property type="entry name" value="UNCHARACTERIZED PROTEIN YECE"/>
    <property type="match status" value="1"/>
</dbReference>
<reference evidence="2 3" key="1">
    <citation type="submission" date="2019-07" db="EMBL/GenBank/DDBJ databases">
        <title>Cryptosporangium phraense sp. nov., isolated from plant litter.</title>
        <authorList>
            <person name="Suriyachadkun C."/>
        </authorList>
    </citation>
    <scope>NUCLEOTIDE SEQUENCE [LARGE SCALE GENOMIC DNA]</scope>
    <source>
        <strain evidence="2 3">A-T 5661</strain>
    </source>
</reference>
<comment type="caution">
    <text evidence="2">The sequence shown here is derived from an EMBL/GenBank/DDBJ whole genome shotgun (WGS) entry which is preliminary data.</text>
</comment>
<dbReference type="AlphaFoldDB" id="A0A545AKU5"/>
<dbReference type="RefSeq" id="WP_142707658.1">
    <property type="nucleotide sequence ID" value="NZ_VIRS01000021.1"/>
</dbReference>
<keyword evidence="3" id="KW-1185">Reference proteome</keyword>
<gene>
    <name evidence="2" type="ORF">FL583_27080</name>
</gene>
<dbReference type="Proteomes" id="UP000317982">
    <property type="component" value="Unassembled WGS sequence"/>
</dbReference>
<sequence length="284" mass="31775">MYLAVGCAMWTHKAWPWHSLPSAERLRAYSSWCTAVEGNTTFYATPPLATARSWAAQTSPDFRFIPKFPRTVTHERRFTGVEADVRAFLDAVEPLGRRASALWVQLPSAFAPADVPALATFLRRLPRSFRYAVEVRHPAFFADATTAGALEQVLAAAGAEWLPFDTTEFFRTPPSSDDERDAWTKKPRVARRDTALTDRPIVRYLGRDDPARTVEGWRPWVETVAGWLREGRSPTVFLHTPDNAAAPQLARRFHDDVRAAVPALEPLPEPAPIDASPAEPLTLF</sequence>
<dbReference type="Pfam" id="PF01904">
    <property type="entry name" value="DUF72"/>
    <property type="match status" value="1"/>
</dbReference>
<name>A0A545AKU5_9ACTN</name>
<proteinExistence type="predicted"/>
<dbReference type="PANTHER" id="PTHR30348:SF9">
    <property type="entry name" value="UPF0759 PROTEIN YECE"/>
    <property type="match status" value="1"/>
</dbReference>
<accession>A0A545AKU5</accession>